<sequence length="90" mass="9413">MNQTEFLFMLIPALVALGGGVLAMYWHPSHQMRSLIQHFAAGVVLAALAVELLPEIGREHAPGSVADCGVCGGKPVHVRHETVDNASGGG</sequence>
<reference evidence="2 4" key="1">
    <citation type="submission" date="2021-03" db="EMBL/GenBank/DDBJ databases">
        <title>Draft genome and methylome analysis of Thiotrix fructosivoruns ATCC 49748.</title>
        <authorList>
            <person name="Fomenkov A."/>
            <person name="Grabovich M.Y."/>
            <person name="Roberts R.J."/>
        </authorList>
    </citation>
    <scope>NUCLEOTIDE SEQUENCE [LARGE SCALE GENOMIC DNA]</scope>
    <source>
        <strain evidence="2 4">ATCC 49748</strain>
    </source>
</reference>
<keyword evidence="4" id="KW-1185">Reference proteome</keyword>
<evidence type="ECO:0000313" key="3">
    <source>
        <dbReference type="EMBL" id="QTX12617.1"/>
    </source>
</evidence>
<gene>
    <name evidence="3" type="ORF">J1836_009955</name>
    <name evidence="2" type="ORF">J1836_14575</name>
</gene>
<feature type="transmembrane region" description="Helical" evidence="1">
    <location>
        <begin position="6"/>
        <end position="26"/>
    </location>
</feature>
<protein>
    <submittedName>
        <fullName evidence="3">Uncharacterized protein</fullName>
    </submittedName>
</protein>
<dbReference type="AlphaFoldDB" id="A0A8B0SSF7"/>
<evidence type="ECO:0000313" key="4">
    <source>
        <dbReference type="Proteomes" id="UP000664466"/>
    </source>
</evidence>
<keyword evidence="1" id="KW-0472">Membrane</keyword>
<reference evidence="3" key="2">
    <citation type="submission" date="2021-04" db="EMBL/GenBank/DDBJ databases">
        <title>Complete Genome and methylome analysis of Thiothrix fructosivorans ATCC 49748.</title>
        <authorList>
            <person name="Fomenkov A."/>
            <person name="Sun L."/>
            <person name="Vincze T."/>
            <person name="Grabovich M.Y."/>
            <person name="Roberts R.J."/>
        </authorList>
    </citation>
    <scope>NUCLEOTIDE SEQUENCE</scope>
    <source>
        <strain evidence="3">ATCC 49748</strain>
    </source>
</reference>
<proteinExistence type="predicted"/>
<evidence type="ECO:0000313" key="2">
    <source>
        <dbReference type="EMBL" id="MBO0614133.1"/>
    </source>
</evidence>
<dbReference type="RefSeq" id="WP_207251886.1">
    <property type="nucleotide sequence ID" value="NZ_JAFMPM010000008.1"/>
</dbReference>
<keyword evidence="1" id="KW-1133">Transmembrane helix</keyword>
<evidence type="ECO:0000256" key="1">
    <source>
        <dbReference type="SAM" id="Phobius"/>
    </source>
</evidence>
<keyword evidence="1" id="KW-0812">Transmembrane</keyword>
<name>A0A8B0SSF7_9GAMM</name>
<dbReference type="Proteomes" id="UP000664466">
    <property type="component" value="Unassembled WGS sequence"/>
</dbReference>
<organism evidence="3">
    <name type="scientific">Thiothrix fructosivorans</name>
    <dbReference type="NCBI Taxonomy" id="111770"/>
    <lineage>
        <taxon>Bacteria</taxon>
        <taxon>Pseudomonadati</taxon>
        <taxon>Pseudomonadota</taxon>
        <taxon>Gammaproteobacteria</taxon>
        <taxon>Thiotrichales</taxon>
        <taxon>Thiotrichaceae</taxon>
        <taxon>Thiothrix</taxon>
    </lineage>
</organism>
<accession>A0A8B0SSF7</accession>
<dbReference type="EMBL" id="JAFMPM010000008">
    <property type="protein sequence ID" value="MBO0614133.1"/>
    <property type="molecule type" value="Genomic_DNA"/>
</dbReference>
<dbReference type="EMBL" id="CP072748">
    <property type="protein sequence ID" value="QTX12617.1"/>
    <property type="molecule type" value="Genomic_DNA"/>
</dbReference>